<evidence type="ECO:0000313" key="2">
    <source>
        <dbReference type="EMBL" id="KAK5940473.1"/>
    </source>
</evidence>
<keyword evidence="3" id="KW-1185">Reference proteome</keyword>
<dbReference type="Proteomes" id="UP001334248">
    <property type="component" value="Unassembled WGS sequence"/>
</dbReference>
<keyword evidence="1" id="KW-0732">Signal</keyword>
<name>A0ABR0RJN4_9EURO</name>
<accession>A0ABR0RJN4</accession>
<dbReference type="GeneID" id="90000337"/>
<evidence type="ECO:0000256" key="1">
    <source>
        <dbReference type="SAM" id="SignalP"/>
    </source>
</evidence>
<dbReference type="RefSeq" id="XP_064728563.1">
    <property type="nucleotide sequence ID" value="XM_064875298.1"/>
</dbReference>
<protein>
    <submittedName>
        <fullName evidence="2">Uncharacterized protein</fullName>
    </submittedName>
</protein>
<feature type="signal peptide" evidence="1">
    <location>
        <begin position="1"/>
        <end position="19"/>
    </location>
</feature>
<feature type="chain" id="PRO_5047246115" evidence="1">
    <location>
        <begin position="20"/>
        <end position="79"/>
    </location>
</feature>
<gene>
    <name evidence="2" type="ORF">PMZ80_006888</name>
</gene>
<proteinExistence type="predicted"/>
<organism evidence="2 3">
    <name type="scientific">Knufia obscura</name>
    <dbReference type="NCBI Taxonomy" id="1635080"/>
    <lineage>
        <taxon>Eukaryota</taxon>
        <taxon>Fungi</taxon>
        <taxon>Dikarya</taxon>
        <taxon>Ascomycota</taxon>
        <taxon>Pezizomycotina</taxon>
        <taxon>Eurotiomycetes</taxon>
        <taxon>Chaetothyriomycetidae</taxon>
        <taxon>Chaetothyriales</taxon>
        <taxon>Trichomeriaceae</taxon>
        <taxon>Knufia</taxon>
    </lineage>
</organism>
<comment type="caution">
    <text evidence="2">The sequence shown here is derived from an EMBL/GenBank/DDBJ whole genome shotgun (WGS) entry which is preliminary data.</text>
</comment>
<evidence type="ECO:0000313" key="3">
    <source>
        <dbReference type="Proteomes" id="UP001334248"/>
    </source>
</evidence>
<sequence length="79" mass="8555">MLFNNILVVLAVAAGITKAAPIKQRDEVDSAFVPISGWHGDSIGNVESDKVKKDEMEANTMDFNPKNVAFVPISGWHGD</sequence>
<reference evidence="2 3" key="1">
    <citation type="journal article" date="2023" name="Res Sq">
        <title>Genomic and morphological characterization of Knufia obscura isolated from the Mars 2020 spacecraft assembly facility.</title>
        <authorList>
            <person name="Chander A.M."/>
            <person name="Teixeira M.M."/>
            <person name="Singh N.K."/>
            <person name="Williams M.P."/>
            <person name="Parker C.W."/>
            <person name="Leo P."/>
            <person name="Stajich J.E."/>
            <person name="Torok T."/>
            <person name="Tighe S."/>
            <person name="Mason C.E."/>
            <person name="Venkateswaran K."/>
        </authorList>
    </citation>
    <scope>NUCLEOTIDE SEQUENCE [LARGE SCALE GENOMIC DNA]</scope>
    <source>
        <strain evidence="2 3">CCFEE 5817</strain>
    </source>
</reference>
<dbReference type="EMBL" id="JAVHJV010000008">
    <property type="protein sequence ID" value="KAK5940473.1"/>
    <property type="molecule type" value="Genomic_DNA"/>
</dbReference>